<dbReference type="Pfam" id="PF08800">
    <property type="entry name" value="BT4734-like_N"/>
    <property type="match status" value="1"/>
</dbReference>
<evidence type="ECO:0000259" key="3">
    <source>
        <dbReference type="Pfam" id="PF12990"/>
    </source>
</evidence>
<evidence type="ECO:0000313" key="4">
    <source>
        <dbReference type="EMBL" id="EKJ91023.1"/>
    </source>
</evidence>
<dbReference type="InterPro" id="IPR024450">
    <property type="entry name" value="DUF3874"/>
</dbReference>
<organism evidence="4 5">
    <name type="scientific">Bacteroides finegoldii CL09T03C10</name>
    <dbReference type="NCBI Taxonomy" id="997888"/>
    <lineage>
        <taxon>Bacteria</taxon>
        <taxon>Pseudomonadati</taxon>
        <taxon>Bacteroidota</taxon>
        <taxon>Bacteroidia</taxon>
        <taxon>Bacteroidales</taxon>
        <taxon>Bacteroidaceae</taxon>
        <taxon>Bacteroides</taxon>
    </lineage>
</organism>
<feature type="domain" description="BT4734-like N-terminal" evidence="2">
    <location>
        <begin position="114"/>
        <end position="243"/>
    </location>
</feature>
<dbReference type="InterPro" id="IPR007936">
    <property type="entry name" value="VapE-like_dom"/>
</dbReference>
<comment type="caution">
    <text evidence="4">The sequence shown here is derived from an EMBL/GenBank/DDBJ whole genome shotgun (WGS) entry which is preliminary data.</text>
</comment>
<accession>K5DDF9</accession>
<dbReference type="InterPro" id="IPR014907">
    <property type="entry name" value="BT4734-like_N"/>
</dbReference>
<protein>
    <recommendedName>
        <fullName evidence="6">Helicase</fullName>
    </recommendedName>
</protein>
<dbReference type="EMBL" id="AGXW01000008">
    <property type="protein sequence ID" value="EKJ91023.1"/>
    <property type="molecule type" value="Genomic_DNA"/>
</dbReference>
<evidence type="ECO:0000259" key="2">
    <source>
        <dbReference type="Pfam" id="PF08800"/>
    </source>
</evidence>
<name>K5DDF9_9BACE</name>
<sequence>MLIYERYERWGTRFLVSMLSERYSRCRDDTFASVKYLQYICVCKQQPYTTHAGQINKIMRITQVRDDGKVNTLRTLRIEQLVELMKVETKAQPVSKMREVLPYMLPGDKNDYVQKVPKLLPAAAFVRRNGVMVMAEYNGIVMIQVNNLSGPMEADEVKKWVKELPQTYLAFVGSSGKSVKIWVRFTYPDDLLPVTREQAELFHAHAYRLAVKFYQPQLPFHIELKEPSLEQYCRLTFDPALYFNPESMPIYMKQPASMPGETTYREQVQTETSPLQRLAPGYESHEALSVLFEAAFARALEEQEEFQPDGDIHSLLVALAGHCFRAGIPEEDTVRWSRAHYHLPKDDFLIRETVKNVYRSGRGFADKSSLLPEQIFVMQMDEFMKRRYEFRFNQLTTQVECRERNTFNFYFHPVDKRQMASITMNAQYEGLKLWDKDVVRYLNSDHVPVYQPAEEFLYDLPHWDGKDHIGDLAKRVPCDNPHWPHLFRRWFLSMVAHWRGMMRKNYANSTSPILVGPQAYRKSTFCRLILPPCLQAYYTDSIDFSRKRDAELYLNRFLLINMDEFDQISITQQPFLKHILQKPVVNTRRPNASAVEELRRYASFIGTSNHKDLLTDTSGSRRYIAVEVTGVIDVVRPIDYEQLYAQAMAALYKNERYWFDERDEAIMTEANQEFEQSPAIEQLFQVYYRAAGKEEEGEWLLAADILQRIQKAAKMKFSFGQATHFGRILRRLGVESFRKTHGVYYHVVALE</sequence>
<gene>
    <name evidence="4" type="ORF">HMPREF1057_02325</name>
</gene>
<dbReference type="AlphaFoldDB" id="K5DDF9"/>
<proteinExistence type="predicted"/>
<dbReference type="Pfam" id="PF05272">
    <property type="entry name" value="VapE-like_dom"/>
    <property type="match status" value="1"/>
</dbReference>
<dbReference type="Proteomes" id="UP000007995">
    <property type="component" value="Unassembled WGS sequence"/>
</dbReference>
<feature type="domain" description="Virulence-associated protein E-like" evidence="1">
    <location>
        <begin position="462"/>
        <end position="675"/>
    </location>
</feature>
<dbReference type="HOGENOM" id="CLU_024375_3_0_10"/>
<dbReference type="Pfam" id="PF12990">
    <property type="entry name" value="DUF3874"/>
    <property type="match status" value="1"/>
</dbReference>
<dbReference type="PANTHER" id="PTHR34985">
    <property type="entry name" value="SLR0554 PROTEIN"/>
    <property type="match status" value="1"/>
</dbReference>
<reference evidence="4 5" key="1">
    <citation type="submission" date="2012-02" db="EMBL/GenBank/DDBJ databases">
        <title>The Genome Sequence of Bacteroides finegoldii CL09T03C10.</title>
        <authorList>
            <consortium name="The Broad Institute Genome Sequencing Platform"/>
            <person name="Earl A."/>
            <person name="Ward D."/>
            <person name="Feldgarden M."/>
            <person name="Gevers D."/>
            <person name="Zitomersky N.L."/>
            <person name="Coyne M.J."/>
            <person name="Comstock L.E."/>
            <person name="Young S.K."/>
            <person name="Zeng Q."/>
            <person name="Gargeya S."/>
            <person name="Fitzgerald M."/>
            <person name="Haas B."/>
            <person name="Abouelleil A."/>
            <person name="Alvarado L."/>
            <person name="Arachchi H.M."/>
            <person name="Berlin A."/>
            <person name="Chapman S.B."/>
            <person name="Gearin G."/>
            <person name="Goldberg J."/>
            <person name="Griggs A."/>
            <person name="Gujja S."/>
            <person name="Hansen M."/>
            <person name="Heiman D."/>
            <person name="Howarth C."/>
            <person name="Larimer J."/>
            <person name="Lui A."/>
            <person name="MacDonald P.J.P."/>
            <person name="McCowen C."/>
            <person name="Montmayeur A."/>
            <person name="Murphy C."/>
            <person name="Neiman D."/>
            <person name="Pearson M."/>
            <person name="Priest M."/>
            <person name="Roberts A."/>
            <person name="Saif S."/>
            <person name="Shea T."/>
            <person name="Sisk P."/>
            <person name="Stolte C."/>
            <person name="Sykes S."/>
            <person name="Wortman J."/>
            <person name="Nusbaum C."/>
            <person name="Birren B."/>
        </authorList>
    </citation>
    <scope>NUCLEOTIDE SEQUENCE [LARGE SCALE GENOMIC DNA]</scope>
    <source>
        <strain evidence="4 5">CL09T03C10</strain>
    </source>
</reference>
<evidence type="ECO:0000259" key="1">
    <source>
        <dbReference type="Pfam" id="PF05272"/>
    </source>
</evidence>
<dbReference type="PANTHER" id="PTHR34985:SF1">
    <property type="entry name" value="SLR0554 PROTEIN"/>
    <property type="match status" value="1"/>
</dbReference>
<feature type="domain" description="DUF3874" evidence="3">
    <location>
        <begin position="678"/>
        <end position="747"/>
    </location>
</feature>
<evidence type="ECO:0000313" key="5">
    <source>
        <dbReference type="Proteomes" id="UP000007995"/>
    </source>
</evidence>
<evidence type="ECO:0008006" key="6">
    <source>
        <dbReference type="Google" id="ProtNLM"/>
    </source>
</evidence>